<evidence type="ECO:0000256" key="4">
    <source>
        <dbReference type="ARBA" id="ARBA00022840"/>
    </source>
</evidence>
<proteinExistence type="predicted"/>
<dbReference type="GO" id="GO:0016260">
    <property type="term" value="P:selenocysteine biosynthetic process"/>
    <property type="evidence" value="ECO:0007669"/>
    <property type="project" value="TreeGrafter"/>
</dbReference>
<evidence type="ECO:0000256" key="1">
    <source>
        <dbReference type="ARBA" id="ARBA00022679"/>
    </source>
</evidence>
<dbReference type="SUPFAM" id="SSF51905">
    <property type="entry name" value="FAD/NAD(P)-binding domain"/>
    <property type="match status" value="2"/>
</dbReference>
<dbReference type="GO" id="GO:0004756">
    <property type="term" value="F:selenide, water dikinase activity"/>
    <property type="evidence" value="ECO:0007669"/>
    <property type="project" value="UniProtKB-EC"/>
</dbReference>
<feature type="domain" description="PurM-like C-terminal" evidence="7">
    <location>
        <begin position="556"/>
        <end position="728"/>
    </location>
</feature>
<dbReference type="InterPro" id="IPR016188">
    <property type="entry name" value="PurM-like_N"/>
</dbReference>
<dbReference type="GO" id="GO:0005524">
    <property type="term" value="F:ATP binding"/>
    <property type="evidence" value="ECO:0007669"/>
    <property type="project" value="UniProtKB-KW"/>
</dbReference>
<protein>
    <submittedName>
        <fullName evidence="9">Selenide, water dikinase SelD</fullName>
        <ecNumber evidence="9">2.7.9.3</ecNumber>
    </submittedName>
</protein>
<keyword evidence="10" id="KW-1185">Reference proteome</keyword>
<dbReference type="InterPro" id="IPR036921">
    <property type="entry name" value="PurM-like_N_sf"/>
</dbReference>
<dbReference type="Pfam" id="PF00586">
    <property type="entry name" value="AIRS"/>
    <property type="match status" value="1"/>
</dbReference>
<comment type="caution">
    <text evidence="9">The sequence shown here is derived from an EMBL/GenBank/DDBJ whole genome shotgun (WGS) entry which is preliminary data.</text>
</comment>
<dbReference type="AlphaFoldDB" id="A0A4S2HAX2"/>
<dbReference type="GO" id="GO:0016491">
    <property type="term" value="F:oxidoreductase activity"/>
    <property type="evidence" value="ECO:0007669"/>
    <property type="project" value="InterPro"/>
</dbReference>
<dbReference type="Pfam" id="PF02769">
    <property type="entry name" value="AIRS_C"/>
    <property type="match status" value="1"/>
</dbReference>
<dbReference type="PANTHER" id="PTHR10256">
    <property type="entry name" value="SELENIDE, WATER DIKINASE"/>
    <property type="match status" value="1"/>
</dbReference>
<keyword evidence="3 9" id="KW-0418">Kinase</keyword>
<keyword evidence="1 9" id="KW-0808">Transferase</keyword>
<reference evidence="9 10" key="1">
    <citation type="journal article" date="2013" name="Int. J. Syst. Evol. Microbiol.">
        <title>Marinicauda pacifica gen. nov., sp. nov., a prosthecate alphaproteobacterium of the family Hyphomonadaceae isolated from deep seawater.</title>
        <authorList>
            <person name="Zhang X.Y."/>
            <person name="Li G.W."/>
            <person name="Wang C.S."/>
            <person name="Zhang Y.J."/>
            <person name="Xu X.W."/>
            <person name="Li H."/>
            <person name="Liu A."/>
            <person name="Liu C."/>
            <person name="Xie B.B."/>
            <person name="Qin Q.L."/>
            <person name="Xu Z."/>
            <person name="Chen X.L."/>
            <person name="Zhou B.C."/>
            <person name="Zhang Y.Z."/>
        </authorList>
    </citation>
    <scope>NUCLEOTIDE SEQUENCE [LARGE SCALE GENOMIC DNA]</scope>
    <source>
        <strain evidence="9 10">P-1 km-3</strain>
    </source>
</reference>
<dbReference type="CDD" id="cd02195">
    <property type="entry name" value="SelD"/>
    <property type="match status" value="1"/>
</dbReference>
<keyword evidence="2" id="KW-0547">Nucleotide-binding</keyword>
<dbReference type="NCBIfam" id="TIGR00476">
    <property type="entry name" value="selD"/>
    <property type="match status" value="1"/>
</dbReference>
<dbReference type="Gene3D" id="3.30.1330.10">
    <property type="entry name" value="PurM-like, N-terminal domain"/>
    <property type="match status" value="1"/>
</dbReference>
<dbReference type="InterPro" id="IPR023753">
    <property type="entry name" value="FAD/NAD-binding_dom"/>
</dbReference>
<evidence type="ECO:0000256" key="2">
    <source>
        <dbReference type="ARBA" id="ARBA00022741"/>
    </source>
</evidence>
<evidence type="ECO:0000313" key="9">
    <source>
        <dbReference type="EMBL" id="TGY93077.1"/>
    </source>
</evidence>
<name>A0A4S2HAX2_9PROT</name>
<evidence type="ECO:0000259" key="6">
    <source>
        <dbReference type="Pfam" id="PF00586"/>
    </source>
</evidence>
<keyword evidence="5" id="KW-0711">Selenium</keyword>
<gene>
    <name evidence="9" type="primary">selD</name>
    <name evidence="9" type="ORF">E5162_08425</name>
</gene>
<evidence type="ECO:0000313" key="10">
    <source>
        <dbReference type="Proteomes" id="UP000305451"/>
    </source>
</evidence>
<dbReference type="InterPro" id="IPR036676">
    <property type="entry name" value="PurM-like_C_sf"/>
</dbReference>
<dbReference type="InterPro" id="IPR036188">
    <property type="entry name" value="FAD/NAD-bd_sf"/>
</dbReference>
<evidence type="ECO:0000259" key="8">
    <source>
        <dbReference type="Pfam" id="PF07992"/>
    </source>
</evidence>
<keyword evidence="4" id="KW-0067">ATP-binding</keyword>
<evidence type="ECO:0000256" key="5">
    <source>
        <dbReference type="ARBA" id="ARBA00023266"/>
    </source>
</evidence>
<dbReference type="Pfam" id="PF07992">
    <property type="entry name" value="Pyr_redox_2"/>
    <property type="match status" value="1"/>
</dbReference>
<accession>A0A4S2HAX2</accession>
<feature type="domain" description="PurM-like N-terminal" evidence="6">
    <location>
        <begin position="434"/>
        <end position="544"/>
    </location>
</feature>
<evidence type="ECO:0000256" key="3">
    <source>
        <dbReference type="ARBA" id="ARBA00022777"/>
    </source>
</evidence>
<dbReference type="NCBIfam" id="TIGR03169">
    <property type="entry name" value="Nterm_to_SelD"/>
    <property type="match status" value="1"/>
</dbReference>
<dbReference type="SUPFAM" id="SSF55326">
    <property type="entry name" value="PurM N-terminal domain-like"/>
    <property type="match status" value="1"/>
</dbReference>
<dbReference type="EC" id="2.7.9.3" evidence="9"/>
<dbReference type="Gene3D" id="3.90.650.10">
    <property type="entry name" value="PurM-like C-terminal domain"/>
    <property type="match status" value="1"/>
</dbReference>
<dbReference type="GO" id="GO:0005737">
    <property type="term" value="C:cytoplasm"/>
    <property type="evidence" value="ECO:0007669"/>
    <property type="project" value="TreeGrafter"/>
</dbReference>
<organism evidence="9 10">
    <name type="scientific">Marinicauda pacifica</name>
    <dbReference type="NCBI Taxonomy" id="1133559"/>
    <lineage>
        <taxon>Bacteria</taxon>
        <taxon>Pseudomonadati</taxon>
        <taxon>Pseudomonadota</taxon>
        <taxon>Alphaproteobacteria</taxon>
        <taxon>Maricaulales</taxon>
        <taxon>Maricaulaceae</taxon>
        <taxon>Marinicauda</taxon>
    </lineage>
</organism>
<dbReference type="SUPFAM" id="SSF56042">
    <property type="entry name" value="PurM C-terminal domain-like"/>
    <property type="match status" value="1"/>
</dbReference>
<evidence type="ECO:0000259" key="7">
    <source>
        <dbReference type="Pfam" id="PF02769"/>
    </source>
</evidence>
<dbReference type="InterPro" id="IPR017584">
    <property type="entry name" value="Pyridine_nucleo_diS_OxRdtase_N"/>
</dbReference>
<dbReference type="Proteomes" id="UP000305451">
    <property type="component" value="Unassembled WGS sequence"/>
</dbReference>
<dbReference type="EMBL" id="SRXV01000002">
    <property type="protein sequence ID" value="TGY93077.1"/>
    <property type="molecule type" value="Genomic_DNA"/>
</dbReference>
<dbReference type="Gene3D" id="3.50.50.100">
    <property type="match status" value="1"/>
</dbReference>
<sequence>MQTAAPHTIDLVLAGGGHAHAVFLRMWAMKPLPGVRVTLVNPAPTAPYTGMLPGYVAGHYTADEVEIDLVRLARFAGARLILDEVTGIDPESSRLRLAGRPPLDFDVCSINIGITSRSGLAEGDGAQRVKPMQPFAEAWDDYIHAVAEGRAAPEAAVIGAGAGGCELALAMHHRLSEVSRQPVRVSVIDRNETVMSREHPALARQLRTQLDRCGVAVLTSHTAERVTAEGLVLDSGDTVRAGFAASTAGARPADWLEASGLQLEDGFIAVDETLRSLSHPHILAAGDIAHLSHAPRPKAGVYAVRAGRALHANLTAILSGGDPCAFRPQRDYLKLVSLGERRAAGEKWGVALSAGWIWRWKDRIDRRFMARLSDLPAMTGPDAVRGPVALGVRDMERRDMLCAGCGSKMARSALDDALGALAPPRRADTVKGAGDDAAVLRWGESGEQVVTTDHFRAFTQDGYVLGRILAVHALGDIWAMGAAPQAGLASLTLPPQSATLQSRTAREVLAGMQSALEPAGADLVGGHTAQGAEFTVGLTATGLVPQGRAIGQEGLQPGDALILTKPLGTGTLLAGEMRQTARGRDVAAAFAIMQQESGAAAATLAPHARAMTDVTGFGLAGHLGAMLIASRTGAVIDLDRLPVLEGALDLIAGGVVSSIHGDNLAAAGGVLELSAKPLASPRGQLLFDPQTAGGLLAGVPGDRAEQCRAALEAAGYAAAIIGRVVPGPPAITFGPL</sequence>
<dbReference type="RefSeq" id="WP_135944794.1">
    <property type="nucleotide sequence ID" value="NZ_BMEI01000002.1"/>
</dbReference>
<dbReference type="InterPro" id="IPR010918">
    <property type="entry name" value="PurM-like_C_dom"/>
</dbReference>
<dbReference type="PANTHER" id="PTHR10256:SF0">
    <property type="entry name" value="INACTIVE SELENIDE, WATER DIKINASE-LIKE PROTEIN-RELATED"/>
    <property type="match status" value="1"/>
</dbReference>
<dbReference type="OrthoDB" id="9767928at2"/>
<feature type="domain" description="FAD/NAD(P)-binding" evidence="8">
    <location>
        <begin position="10"/>
        <end position="306"/>
    </location>
</feature>
<dbReference type="InterPro" id="IPR004536">
    <property type="entry name" value="SPS/SelD"/>
</dbReference>